<dbReference type="EMBL" id="CP111012">
    <property type="protein sequence ID" value="WAQ94604.1"/>
    <property type="molecule type" value="Genomic_DNA"/>
</dbReference>
<reference evidence="2" key="1">
    <citation type="submission" date="2022-11" db="EMBL/GenBank/DDBJ databases">
        <title>Centuries of genome instability and evolution in soft-shell clam transmissible cancer (bioRxiv).</title>
        <authorList>
            <person name="Hart S.F.M."/>
            <person name="Yonemitsu M.A."/>
            <person name="Giersch R.M."/>
            <person name="Beal B.F."/>
            <person name="Arriagada G."/>
            <person name="Davis B.W."/>
            <person name="Ostrander E.A."/>
            <person name="Goff S.P."/>
            <person name="Metzger M.J."/>
        </authorList>
    </citation>
    <scope>NUCLEOTIDE SEQUENCE</scope>
    <source>
        <strain evidence="2">MELC-2E11</strain>
        <tissue evidence="2">Siphon/mantle</tissue>
    </source>
</reference>
<dbReference type="Gene3D" id="3.30.420.10">
    <property type="entry name" value="Ribonuclease H-like superfamily/Ribonuclease H"/>
    <property type="match status" value="1"/>
</dbReference>
<gene>
    <name evidence="2" type="ORF">MAR_007075</name>
</gene>
<proteinExistence type="predicted"/>
<dbReference type="PANTHER" id="PTHR46791">
    <property type="entry name" value="EXPRESSED PROTEIN"/>
    <property type="match status" value="1"/>
</dbReference>
<dbReference type="InterPro" id="IPR058913">
    <property type="entry name" value="Integrase_dom_put"/>
</dbReference>
<sequence>MLSISESTVYRRMRQFELSKMTYSDVDSHVVEKAVKEIVSEFPRCGERMIQPLLRHQHINDRSHNIIHRRVYEVPGPNHLWHVDTNHKLIRWHLIIVGGIDGFSRLATFLKCTDNNKADTVFKCFQEGVHEFGVPLQVRTDMGRENVGIAYFMIQSRGFESMLTGKSTHNQRIERLWRNVYDGVLCFYHTLFHFMEDESMLVNILNDIHIIALHYVFLPKINEKLQVWQQAWAGHRIRTVKSSPIRLFTAGLLNSPVEMALDIPQVASKETESRDEEGSPRPIFSSPLVFVNDNCKSYTWRFRYIGNHQTLELISSLEQLQLYKG</sequence>
<evidence type="ECO:0000313" key="3">
    <source>
        <dbReference type="Proteomes" id="UP001164746"/>
    </source>
</evidence>
<dbReference type="InterPro" id="IPR036397">
    <property type="entry name" value="RNaseH_sf"/>
</dbReference>
<dbReference type="Proteomes" id="UP001164746">
    <property type="component" value="Chromosome 1"/>
</dbReference>
<keyword evidence="3" id="KW-1185">Reference proteome</keyword>
<dbReference type="SUPFAM" id="SSF53098">
    <property type="entry name" value="Ribonuclease H-like"/>
    <property type="match status" value="1"/>
</dbReference>
<evidence type="ECO:0000259" key="1">
    <source>
        <dbReference type="PROSITE" id="PS50994"/>
    </source>
</evidence>
<dbReference type="PROSITE" id="PS50994">
    <property type="entry name" value="INTEGRASE"/>
    <property type="match status" value="1"/>
</dbReference>
<dbReference type="InterPro" id="IPR012337">
    <property type="entry name" value="RNaseH-like_sf"/>
</dbReference>
<protein>
    <recommendedName>
        <fullName evidence="1">Integrase catalytic domain-containing protein</fullName>
    </recommendedName>
</protein>
<evidence type="ECO:0000313" key="2">
    <source>
        <dbReference type="EMBL" id="WAQ94604.1"/>
    </source>
</evidence>
<feature type="domain" description="Integrase catalytic" evidence="1">
    <location>
        <begin position="71"/>
        <end position="252"/>
    </location>
</feature>
<name>A0ABY7DAB9_MYAAR</name>
<dbReference type="PANTHER" id="PTHR46791:SF5">
    <property type="entry name" value="CLR5 DOMAIN-CONTAINING PROTEIN-RELATED"/>
    <property type="match status" value="1"/>
</dbReference>
<dbReference type="InterPro" id="IPR001584">
    <property type="entry name" value="Integrase_cat-core"/>
</dbReference>
<accession>A0ABY7DAB9</accession>
<dbReference type="Pfam" id="PF24764">
    <property type="entry name" value="rva_4"/>
    <property type="match status" value="1"/>
</dbReference>
<organism evidence="2 3">
    <name type="scientific">Mya arenaria</name>
    <name type="common">Soft-shell clam</name>
    <dbReference type="NCBI Taxonomy" id="6604"/>
    <lineage>
        <taxon>Eukaryota</taxon>
        <taxon>Metazoa</taxon>
        <taxon>Spiralia</taxon>
        <taxon>Lophotrochozoa</taxon>
        <taxon>Mollusca</taxon>
        <taxon>Bivalvia</taxon>
        <taxon>Autobranchia</taxon>
        <taxon>Heteroconchia</taxon>
        <taxon>Euheterodonta</taxon>
        <taxon>Imparidentia</taxon>
        <taxon>Neoheterodontei</taxon>
        <taxon>Myida</taxon>
        <taxon>Myoidea</taxon>
        <taxon>Myidae</taxon>
        <taxon>Mya</taxon>
    </lineage>
</organism>